<organism evidence="4 5">
    <name type="scientific">Hymenobacter lutimineralis</name>
    <dbReference type="NCBI Taxonomy" id="2606448"/>
    <lineage>
        <taxon>Bacteria</taxon>
        <taxon>Pseudomonadati</taxon>
        <taxon>Bacteroidota</taxon>
        <taxon>Cytophagia</taxon>
        <taxon>Cytophagales</taxon>
        <taxon>Hymenobacteraceae</taxon>
        <taxon>Hymenobacter</taxon>
    </lineage>
</organism>
<evidence type="ECO:0000259" key="3">
    <source>
        <dbReference type="Pfam" id="PF18962"/>
    </source>
</evidence>
<dbReference type="Proteomes" id="UP000322791">
    <property type="component" value="Unassembled WGS sequence"/>
</dbReference>
<dbReference type="EMBL" id="VTHL01000001">
    <property type="protein sequence ID" value="TYZ14303.1"/>
    <property type="molecule type" value="Genomic_DNA"/>
</dbReference>
<dbReference type="Pfam" id="PF18962">
    <property type="entry name" value="Por_Secre_tail"/>
    <property type="match status" value="1"/>
</dbReference>
<evidence type="ECO:0000313" key="5">
    <source>
        <dbReference type="Proteomes" id="UP000322791"/>
    </source>
</evidence>
<feature type="region of interest" description="Disordered" evidence="1">
    <location>
        <begin position="38"/>
        <end position="62"/>
    </location>
</feature>
<dbReference type="InterPro" id="IPR026444">
    <property type="entry name" value="Secre_tail"/>
</dbReference>
<feature type="domain" description="Secretion system C-terminal sorting" evidence="3">
    <location>
        <begin position="383"/>
        <end position="459"/>
    </location>
</feature>
<dbReference type="RefSeq" id="WP_149069087.1">
    <property type="nucleotide sequence ID" value="NZ_VTHL01000001.1"/>
</dbReference>
<accession>A0A5D6VEB5</accession>
<gene>
    <name evidence="4" type="ORF">FY528_00820</name>
</gene>
<keyword evidence="2" id="KW-0732">Signal</keyword>
<evidence type="ECO:0000256" key="2">
    <source>
        <dbReference type="SAM" id="SignalP"/>
    </source>
</evidence>
<evidence type="ECO:0000313" key="4">
    <source>
        <dbReference type="EMBL" id="TYZ14303.1"/>
    </source>
</evidence>
<feature type="signal peptide" evidence="2">
    <location>
        <begin position="1"/>
        <end position="22"/>
    </location>
</feature>
<sequence>MKHLLLFSCLIAALAAASPSHAQQLSRNELVNKLFRREARHPDRQASQRGTQKATRHQRTASVSLPGRAIRHYWDEEDRAWVSGQITSYTYNAQGLVTQEVYTDSATNAINGRYQVTYNSRGDETESSYQGWDGTAYINSSRSQTTYDAQGNETLYTYQQWVDGAWETNGSYRTTNTYNPAGLLTSQVFEDFDLETNAWLPDSRQTYSFSAANQWTDLLFEDWDDELKKYVNDERIRNIAWHNWEDLSPSYYEQQTWDAMSGTWQGDERYTLTYEPNGSTTVVHQVMTAPNVWVNEGRYINTNDDYGNPTLEQEDEWIDNSWQIVDSYRYLLAYTATNQLRRKLTQEYNPEQERYENYSVETYANFVALAARRATGLEAATSLYPNPTSGYMTVAVAGLREQASVAVTITNALGQVLRTIVLPVQQGRISQQISLADLPAGLYLLQLHTREGLVVKRVVKH</sequence>
<comment type="caution">
    <text evidence="4">The sequence shown here is derived from an EMBL/GenBank/DDBJ whole genome shotgun (WGS) entry which is preliminary data.</text>
</comment>
<feature type="chain" id="PRO_5023114856" evidence="2">
    <location>
        <begin position="23"/>
        <end position="461"/>
    </location>
</feature>
<reference evidence="4 5" key="1">
    <citation type="submission" date="2019-08" db="EMBL/GenBank/DDBJ databases">
        <authorList>
            <person name="Seo M.-J."/>
        </authorList>
    </citation>
    <scope>NUCLEOTIDE SEQUENCE [LARGE SCALE GENOMIC DNA]</scope>
    <source>
        <strain evidence="4 5">KIGAM108</strain>
    </source>
</reference>
<protein>
    <submittedName>
        <fullName evidence="4">T9SS type A sorting domain-containing protein</fullName>
    </submittedName>
</protein>
<keyword evidence="5" id="KW-1185">Reference proteome</keyword>
<dbReference type="AlphaFoldDB" id="A0A5D6VEB5"/>
<dbReference type="Gene3D" id="2.40.128.720">
    <property type="match status" value="2"/>
</dbReference>
<evidence type="ECO:0000256" key="1">
    <source>
        <dbReference type="SAM" id="MobiDB-lite"/>
    </source>
</evidence>
<name>A0A5D6VEB5_9BACT</name>
<proteinExistence type="predicted"/>
<dbReference type="NCBIfam" id="TIGR04183">
    <property type="entry name" value="Por_Secre_tail"/>
    <property type="match status" value="1"/>
</dbReference>